<dbReference type="AlphaFoldDB" id="A0A0F8Z861"/>
<gene>
    <name evidence="2" type="ORF">LCGC14_2805620</name>
</gene>
<keyword evidence="1" id="KW-0472">Membrane</keyword>
<evidence type="ECO:0000313" key="2">
    <source>
        <dbReference type="EMBL" id="KKK82215.1"/>
    </source>
</evidence>
<feature type="transmembrane region" description="Helical" evidence="1">
    <location>
        <begin position="23"/>
        <end position="45"/>
    </location>
</feature>
<keyword evidence="1" id="KW-1133">Transmembrane helix</keyword>
<proteinExistence type="predicted"/>
<evidence type="ECO:0000256" key="1">
    <source>
        <dbReference type="SAM" id="Phobius"/>
    </source>
</evidence>
<feature type="transmembrane region" description="Helical" evidence="1">
    <location>
        <begin position="202"/>
        <end position="224"/>
    </location>
</feature>
<protein>
    <submittedName>
        <fullName evidence="2">Uncharacterized protein</fullName>
    </submittedName>
</protein>
<comment type="caution">
    <text evidence="2">The sequence shown here is derived from an EMBL/GenBank/DDBJ whole genome shotgun (WGS) entry which is preliminary data.</text>
</comment>
<sequence length="256" mass="28495">MVAIIDSFLATASPYVGQVLDTIWMIGQLLGILAVIGYGILLYTYDTKINVREYSKGGRVITYSTRAVKIKDKKTGAPKLKMFGKMGFFGEVVNQPPAECLVANRSRITTKMYDFVKKDGLYYPIENIVLGMTQEVEQEVEKEFTHPETGEKFIQAVKEKKLIYTIEGSGLEVNRDYDAEQAIQNTLIDKATTYRNRKPTEIIASFALMIITIIVSGVVMWFAWKQFGNMASAIASLNEPLREGIVGAAQNILGPG</sequence>
<accession>A0A0F8Z861</accession>
<keyword evidence="1" id="KW-0812">Transmembrane</keyword>
<reference evidence="2" key="1">
    <citation type="journal article" date="2015" name="Nature">
        <title>Complex archaea that bridge the gap between prokaryotes and eukaryotes.</title>
        <authorList>
            <person name="Spang A."/>
            <person name="Saw J.H."/>
            <person name="Jorgensen S.L."/>
            <person name="Zaremba-Niedzwiedzka K."/>
            <person name="Martijn J."/>
            <person name="Lind A.E."/>
            <person name="van Eijk R."/>
            <person name="Schleper C."/>
            <person name="Guy L."/>
            <person name="Ettema T.J."/>
        </authorList>
    </citation>
    <scope>NUCLEOTIDE SEQUENCE</scope>
</reference>
<name>A0A0F8Z861_9ZZZZ</name>
<dbReference type="EMBL" id="LAZR01052774">
    <property type="protein sequence ID" value="KKK82215.1"/>
    <property type="molecule type" value="Genomic_DNA"/>
</dbReference>
<organism evidence="2">
    <name type="scientific">marine sediment metagenome</name>
    <dbReference type="NCBI Taxonomy" id="412755"/>
    <lineage>
        <taxon>unclassified sequences</taxon>
        <taxon>metagenomes</taxon>
        <taxon>ecological metagenomes</taxon>
    </lineage>
</organism>